<evidence type="ECO:0000313" key="1">
    <source>
        <dbReference type="EMBL" id="MEX6431155.1"/>
    </source>
</evidence>
<name>A0ABV3Y6X0_9ACTN</name>
<gene>
    <name evidence="1" type="ORF">AB6A68_15230</name>
</gene>
<feature type="non-terminal residue" evidence="1">
    <location>
        <position position="1"/>
    </location>
</feature>
<sequence length="91" mass="10079">VADELASGGIEVCPNTVAKLLKELGYRLKVNAKKLNRQKDPGRDVQFAYIAAMREDFSQAGLPVVSIDAKHRELVGEFKNAGTTWVREPDH</sequence>
<organism evidence="1 2">
    <name type="scientific">Ferrimicrobium acidiphilum</name>
    <dbReference type="NCBI Taxonomy" id="121039"/>
    <lineage>
        <taxon>Bacteria</taxon>
        <taxon>Bacillati</taxon>
        <taxon>Actinomycetota</taxon>
        <taxon>Acidimicrobiia</taxon>
        <taxon>Acidimicrobiales</taxon>
        <taxon>Acidimicrobiaceae</taxon>
        <taxon>Ferrimicrobium</taxon>
    </lineage>
</organism>
<protein>
    <submittedName>
        <fullName evidence="1">ISAzo13 family transposase</fullName>
    </submittedName>
</protein>
<dbReference type="Proteomes" id="UP001560267">
    <property type="component" value="Unassembled WGS sequence"/>
</dbReference>
<dbReference type="EMBL" id="JBFSHR010000351">
    <property type="protein sequence ID" value="MEX6431155.1"/>
    <property type="molecule type" value="Genomic_DNA"/>
</dbReference>
<proteinExistence type="predicted"/>
<dbReference type="Pfam" id="PF07592">
    <property type="entry name" value="DDE_Tnp_ISAZ013"/>
    <property type="match status" value="1"/>
</dbReference>
<keyword evidence="2" id="KW-1185">Reference proteome</keyword>
<feature type="non-terminal residue" evidence="1">
    <location>
        <position position="91"/>
    </location>
</feature>
<accession>A0ABV3Y6X0</accession>
<reference evidence="1 2" key="1">
    <citation type="submission" date="2024-07" db="EMBL/GenBank/DDBJ databases">
        <title>Draft Genome Sequence of Ferrimicrobium acidiphilum Strain YE2023, Isolated from a Pulp of Bioleach Reactor.</title>
        <authorList>
            <person name="Elkina Y.A."/>
            <person name="Bulaeva A.G."/>
            <person name="Beletsky A.V."/>
            <person name="Mardanov A.V."/>
        </authorList>
    </citation>
    <scope>NUCLEOTIDE SEQUENCE [LARGE SCALE GENOMIC DNA]</scope>
    <source>
        <strain evidence="1 2">YE2023</strain>
    </source>
</reference>
<evidence type="ECO:0000313" key="2">
    <source>
        <dbReference type="Proteomes" id="UP001560267"/>
    </source>
</evidence>
<dbReference type="InterPro" id="IPR011518">
    <property type="entry name" value="Transposase_36"/>
</dbReference>
<comment type="caution">
    <text evidence="1">The sequence shown here is derived from an EMBL/GenBank/DDBJ whole genome shotgun (WGS) entry which is preliminary data.</text>
</comment>